<organism evidence="2 3">
    <name type="scientific">Prosthecodimorpha staleyi</name>
    <dbReference type="NCBI Taxonomy" id="2840188"/>
    <lineage>
        <taxon>Bacteria</taxon>
        <taxon>Pseudomonadati</taxon>
        <taxon>Pseudomonadota</taxon>
        <taxon>Alphaproteobacteria</taxon>
        <taxon>Hyphomicrobiales</taxon>
        <taxon>Ancalomicrobiaceae</taxon>
        <taxon>Prosthecodimorpha</taxon>
    </lineage>
</organism>
<name>A0A947GE29_9HYPH</name>
<protein>
    <submittedName>
        <fullName evidence="2">Uncharacterized protein</fullName>
    </submittedName>
</protein>
<dbReference type="AlphaFoldDB" id="A0A947GE29"/>
<evidence type="ECO:0000256" key="1">
    <source>
        <dbReference type="SAM" id="Phobius"/>
    </source>
</evidence>
<accession>A0A947GE29</accession>
<evidence type="ECO:0000313" key="2">
    <source>
        <dbReference type="EMBL" id="MBT9293253.1"/>
    </source>
</evidence>
<proteinExistence type="predicted"/>
<sequence>MSGFIYLGALLVFGYGLATAIGYPLPPQATAAIPGFLIMLGAFVLWGLAQIVDRLGRAIDQLAAARAEAQSFRTLMEGRYVEMAGHLGKLERRSETYESVAMRVAEAIEQEQRTGEAAFKMTVDAAVTQATAGMQPADRKMLYRGRDVTLHADGGVTAPTALGLRRFASLSALDDYIQA</sequence>
<keyword evidence="1" id="KW-1133">Transmembrane helix</keyword>
<keyword evidence="1" id="KW-0812">Transmembrane</keyword>
<dbReference type="RefSeq" id="WP_261971746.1">
    <property type="nucleotide sequence ID" value="NZ_JAHHZF010000026.1"/>
</dbReference>
<reference evidence="2 3" key="1">
    <citation type="submission" date="2021-06" db="EMBL/GenBank/DDBJ databases">
        <authorList>
            <person name="Grouzdev D.S."/>
            <person name="Koziaeva V."/>
        </authorList>
    </citation>
    <scope>NUCLEOTIDE SEQUENCE [LARGE SCALE GENOMIC DNA]</scope>
    <source>
        <strain evidence="2 3">22</strain>
    </source>
</reference>
<dbReference type="Proteomes" id="UP000766595">
    <property type="component" value="Unassembled WGS sequence"/>
</dbReference>
<gene>
    <name evidence="2" type="ORF">KL771_27620</name>
</gene>
<comment type="caution">
    <text evidence="2">The sequence shown here is derived from an EMBL/GenBank/DDBJ whole genome shotgun (WGS) entry which is preliminary data.</text>
</comment>
<keyword evidence="1" id="KW-0472">Membrane</keyword>
<dbReference type="EMBL" id="JAHHZF010000026">
    <property type="protein sequence ID" value="MBT9293253.1"/>
    <property type="molecule type" value="Genomic_DNA"/>
</dbReference>
<keyword evidence="3" id="KW-1185">Reference proteome</keyword>
<feature type="transmembrane region" description="Helical" evidence="1">
    <location>
        <begin position="30"/>
        <end position="49"/>
    </location>
</feature>
<evidence type="ECO:0000313" key="3">
    <source>
        <dbReference type="Proteomes" id="UP000766595"/>
    </source>
</evidence>